<evidence type="ECO:0000313" key="2">
    <source>
        <dbReference type="Proteomes" id="UP000241070"/>
    </source>
</evidence>
<sequence length="75" mass="8575">MKIIKKFEVEVVEAHNLVIVSVYPKPRCSITEPSYRQPVDAITYRRMSDEDRARYVGACVNSGVQQLMEVKSEDA</sequence>
<dbReference type="GeneID" id="54988042"/>
<reference evidence="1 2" key="1">
    <citation type="submission" date="2017-12" db="EMBL/GenBank/DDBJ databases">
        <title>Complete Genome Sequences of Erwinia amylovora Phages vB_EamP-S2 and vB_EamM-Bue1.</title>
        <authorList>
            <person name="Knecht L.E."/>
            <person name="Born Y."/>
            <person name="Pothier J.F."/>
            <person name="Loessner M.J."/>
            <person name="Fieseler L."/>
        </authorList>
    </citation>
    <scope>NUCLEOTIDE SEQUENCE [LARGE SCALE GENOMIC DNA]</scope>
</reference>
<dbReference type="KEGG" id="vg:54988042"/>
<evidence type="ECO:0000313" key="1">
    <source>
        <dbReference type="EMBL" id="AUV57214.1"/>
    </source>
</evidence>
<keyword evidence="2" id="KW-1185">Reference proteome</keyword>
<accession>A0A2K9V4X1</accession>
<dbReference type="RefSeq" id="YP_009797625.1">
    <property type="nucleotide sequence ID" value="NC_047917.1"/>
</dbReference>
<dbReference type="Proteomes" id="UP000241070">
    <property type="component" value="Segment"/>
</dbReference>
<protein>
    <submittedName>
        <fullName evidence="1">Uncharacterized protein</fullName>
    </submittedName>
</protein>
<name>A0A2K9V4X1_9CAUD</name>
<dbReference type="EMBL" id="MG736918">
    <property type="protein sequence ID" value="AUV57214.1"/>
    <property type="molecule type" value="Genomic_DNA"/>
</dbReference>
<organism evidence="1 2">
    <name type="scientific">Erwinia phage vB_EamP-S2</name>
    <dbReference type="NCBI Taxonomy" id="2070198"/>
    <lineage>
        <taxon>Viruses</taxon>
        <taxon>Duplodnaviria</taxon>
        <taxon>Heunggongvirae</taxon>
        <taxon>Uroviricota</taxon>
        <taxon>Caudoviricetes</taxon>
        <taxon>Autographivirales</taxon>
        <taxon>Autosignataviridae</taxon>
        <taxon>Molineuxvirinae</taxon>
        <taxon>Eracentumvirus</taxon>
        <taxon>Eracentumvirus S2</taxon>
    </lineage>
</organism>
<proteinExistence type="predicted"/>